<dbReference type="OrthoDB" id="7796826at2"/>
<organism evidence="1 2">
    <name type="scientific">Acinetobacter apis</name>
    <dbReference type="NCBI Taxonomy" id="1229165"/>
    <lineage>
        <taxon>Bacteria</taxon>
        <taxon>Pseudomonadati</taxon>
        <taxon>Pseudomonadota</taxon>
        <taxon>Gammaproteobacteria</taxon>
        <taxon>Moraxellales</taxon>
        <taxon>Moraxellaceae</taxon>
        <taxon>Acinetobacter</taxon>
    </lineage>
</organism>
<dbReference type="EMBL" id="FZLN01000003">
    <property type="protein sequence ID" value="SNQ29793.1"/>
    <property type="molecule type" value="Genomic_DNA"/>
</dbReference>
<evidence type="ECO:0000313" key="1">
    <source>
        <dbReference type="EMBL" id="SNQ29793.1"/>
    </source>
</evidence>
<keyword evidence="2" id="KW-1185">Reference proteome</keyword>
<sequence>MQINSYRESEYIFTFLGCYIQGERKRLKNVHYQIKFLSETGQCLNVNGKTDANGRTVPVSITENGKLSITVEGYSSIKSTQKKLITPRLLSGPTMIDINSVELKRNSAFISQAEYHLQQLNGQQNPKVLYGEYKKQRTRIQTIRHDLVFKSYALFQFINSLNTVVSEINYQIFALGQDRPVVNDRSARLNQNGFTDLAEDRVDGMLFVKYDFGKTPQKTALFEPITCIDPQEIYKIKLPQTTAITASNPEHKVCLVQTDTSRVIINPHTNEINIVPLEMFEEFDRQTKILSDAVRNVHESNAALTKAIMVRSPDEIKELEKRLNLSQEVAIKRINEEFKKPEDLTEVWVAQSTGKINRNAPRSSLVSRYMTKKNYAEIRRSRLSGLPLFAESPTATKYKPQQKPKLNNFDHKEFEIGSKEKTVYGLAGLKDEILTEYMNSDNILVHTEAQWLRMTTGAHAKGSMDTGPSGVSINTEADASLKWTLFEGFKEWRKFFPCESGWKMEFHNHDLGTIRFLMGAELYGFAGANLAISGNISVDISFNKHGNQTIQPANRPPERSMSNMLDRQNRPILQPAAGSLKQIEANKENATNQANVAITAFAGVDMDIMLQGAIEWFKPNTELGKNGEGEFVTIASVQASRTATAGFGAQGQFQIGFDRDTRNFKFLVAAHLCRGANSKGVVHFQVNKEYLPDFFAFIKLQLLQAGFQTLVYVQSQAFSTMAQILAYCIGGDSSLTIGVDELARDYRAWIRRLDQDQERLNMARNINSPQGRSEFIRAWPESKGILLYGVTHWSDRTAAIFDSNITVKTAITGDFETFTERKKAVINILKTCLTRSEWQNTIQHIHPEGKKLNCEQLGQVEGDLVRFLNHGHDHSIAQDIISNVNQGKYGAKDSMSPWLKDYLKYRDQAHAVTESSCHYLLVQNQDQPAYKQFVAQQGLISEGFEAKELKASNIHIMAAFNDPSATDLA</sequence>
<dbReference type="Proteomes" id="UP000243463">
    <property type="component" value="Unassembled WGS sequence"/>
</dbReference>
<reference evidence="2" key="1">
    <citation type="submission" date="2017-06" db="EMBL/GenBank/DDBJ databases">
        <authorList>
            <person name="Varghese N."/>
            <person name="Submissions S."/>
        </authorList>
    </citation>
    <scope>NUCLEOTIDE SEQUENCE [LARGE SCALE GENOMIC DNA]</scope>
    <source>
        <strain evidence="2">ANC 5114</strain>
    </source>
</reference>
<protein>
    <submittedName>
        <fullName evidence="1">Uncharacterized protein</fullName>
    </submittedName>
</protein>
<accession>A0A217EH11</accession>
<dbReference type="AlphaFoldDB" id="A0A217EH11"/>
<evidence type="ECO:0000313" key="2">
    <source>
        <dbReference type="Proteomes" id="UP000243463"/>
    </source>
</evidence>
<name>A0A217EH11_9GAMM</name>
<proteinExistence type="predicted"/>
<dbReference type="RefSeq" id="WP_088823835.1">
    <property type="nucleotide sequence ID" value="NZ_FZLN01000003.1"/>
</dbReference>
<gene>
    <name evidence="1" type="ORF">SAMN05444584_1764</name>
</gene>